<comment type="caution">
    <text evidence="1">The sequence shown here is derived from an EMBL/GenBank/DDBJ whole genome shotgun (WGS) entry which is preliminary data.</text>
</comment>
<protein>
    <submittedName>
        <fullName evidence="1">Uncharacterized protein</fullName>
    </submittedName>
</protein>
<dbReference type="AlphaFoldDB" id="A0AAN8KXM1"/>
<dbReference type="Proteomes" id="UP001356427">
    <property type="component" value="Unassembled WGS sequence"/>
</dbReference>
<keyword evidence="2" id="KW-1185">Reference proteome</keyword>
<reference evidence="1 2" key="1">
    <citation type="submission" date="2021-04" db="EMBL/GenBank/DDBJ databases">
        <authorList>
            <person name="De Guttry C."/>
            <person name="Zahm M."/>
            <person name="Klopp C."/>
            <person name="Cabau C."/>
            <person name="Louis A."/>
            <person name="Berthelot C."/>
            <person name="Parey E."/>
            <person name="Roest Crollius H."/>
            <person name="Montfort J."/>
            <person name="Robinson-Rechavi M."/>
            <person name="Bucao C."/>
            <person name="Bouchez O."/>
            <person name="Gislard M."/>
            <person name="Lluch J."/>
            <person name="Milhes M."/>
            <person name="Lampietro C."/>
            <person name="Lopez Roques C."/>
            <person name="Donnadieu C."/>
            <person name="Braasch I."/>
            <person name="Desvignes T."/>
            <person name="Postlethwait J."/>
            <person name="Bobe J."/>
            <person name="Wedekind C."/>
            <person name="Guiguen Y."/>
        </authorList>
    </citation>
    <scope>NUCLEOTIDE SEQUENCE [LARGE SCALE GENOMIC DNA]</scope>
    <source>
        <strain evidence="1">Cs_M1</strain>
        <tissue evidence="1">Blood</tissue>
    </source>
</reference>
<accession>A0AAN8KXM1</accession>
<proteinExistence type="predicted"/>
<name>A0AAN8KXM1_9TELE</name>
<evidence type="ECO:0000313" key="2">
    <source>
        <dbReference type="Proteomes" id="UP001356427"/>
    </source>
</evidence>
<gene>
    <name evidence="1" type="ORF">J4Q44_G00300410</name>
</gene>
<sequence length="62" mass="7256">MLHNCTIVHGYIVLFIIKHTLNKKKHVNCENNFVIDFTLSSPSHRLTFVMNFALEAELHDFL</sequence>
<organism evidence="1 2">
    <name type="scientific">Coregonus suidteri</name>
    <dbReference type="NCBI Taxonomy" id="861788"/>
    <lineage>
        <taxon>Eukaryota</taxon>
        <taxon>Metazoa</taxon>
        <taxon>Chordata</taxon>
        <taxon>Craniata</taxon>
        <taxon>Vertebrata</taxon>
        <taxon>Euteleostomi</taxon>
        <taxon>Actinopterygii</taxon>
        <taxon>Neopterygii</taxon>
        <taxon>Teleostei</taxon>
        <taxon>Protacanthopterygii</taxon>
        <taxon>Salmoniformes</taxon>
        <taxon>Salmonidae</taxon>
        <taxon>Coregoninae</taxon>
        <taxon>Coregonus</taxon>
    </lineage>
</organism>
<evidence type="ECO:0000313" key="1">
    <source>
        <dbReference type="EMBL" id="KAK6300008.1"/>
    </source>
</evidence>
<dbReference type="EMBL" id="JAGTTL010000028">
    <property type="protein sequence ID" value="KAK6300008.1"/>
    <property type="molecule type" value="Genomic_DNA"/>
</dbReference>